<dbReference type="GO" id="GO:0005829">
    <property type="term" value="C:cytosol"/>
    <property type="evidence" value="ECO:0007669"/>
    <property type="project" value="TreeGrafter"/>
</dbReference>
<keyword evidence="7" id="KW-1185">Reference proteome</keyword>
<protein>
    <recommendedName>
        <fullName evidence="3">Ribosome maturation factor RimP</fullName>
    </recommendedName>
</protein>
<dbReference type="NCBIfam" id="NF000932">
    <property type="entry name" value="PRK00092.2-5"/>
    <property type="match status" value="1"/>
</dbReference>
<evidence type="ECO:0000313" key="6">
    <source>
        <dbReference type="EMBL" id="RFB05396.1"/>
    </source>
</evidence>
<dbReference type="SUPFAM" id="SSF75420">
    <property type="entry name" value="YhbC-like, N-terminal domain"/>
    <property type="match status" value="1"/>
</dbReference>
<comment type="similarity">
    <text evidence="3">Belongs to the RimP family.</text>
</comment>
<dbReference type="OrthoDB" id="9805006at2"/>
<dbReference type="Proteomes" id="UP000264589">
    <property type="component" value="Unassembled WGS sequence"/>
</dbReference>
<reference evidence="6 7" key="1">
    <citation type="submission" date="2018-08" db="EMBL/GenBank/DDBJ databases">
        <title>Parvularcula sp. SM1705, isolated from surface water of the South Sea China.</title>
        <authorList>
            <person name="Sun L."/>
        </authorList>
    </citation>
    <scope>NUCLEOTIDE SEQUENCE [LARGE SCALE GENOMIC DNA]</scope>
    <source>
        <strain evidence="6 7">SM1705</strain>
    </source>
</reference>
<dbReference type="GO" id="GO:0000028">
    <property type="term" value="P:ribosomal small subunit assembly"/>
    <property type="evidence" value="ECO:0007669"/>
    <property type="project" value="TreeGrafter"/>
</dbReference>
<comment type="caution">
    <text evidence="6">The sequence shown here is derived from an EMBL/GenBank/DDBJ whole genome shotgun (WGS) entry which is preliminary data.</text>
</comment>
<dbReference type="InParanoid" id="A0A371RIW7"/>
<evidence type="ECO:0000313" key="7">
    <source>
        <dbReference type="Proteomes" id="UP000264589"/>
    </source>
</evidence>
<evidence type="ECO:0000256" key="2">
    <source>
        <dbReference type="ARBA" id="ARBA00022517"/>
    </source>
</evidence>
<dbReference type="Pfam" id="PF17384">
    <property type="entry name" value="DUF150_C"/>
    <property type="match status" value="1"/>
</dbReference>
<dbReference type="HAMAP" id="MF_01077">
    <property type="entry name" value="RimP"/>
    <property type="match status" value="1"/>
</dbReference>
<evidence type="ECO:0000256" key="1">
    <source>
        <dbReference type="ARBA" id="ARBA00022490"/>
    </source>
</evidence>
<dbReference type="InterPro" id="IPR028998">
    <property type="entry name" value="RimP_C"/>
</dbReference>
<dbReference type="GO" id="GO:0006412">
    <property type="term" value="P:translation"/>
    <property type="evidence" value="ECO:0007669"/>
    <property type="project" value="TreeGrafter"/>
</dbReference>
<dbReference type="InterPro" id="IPR003728">
    <property type="entry name" value="Ribosome_maturation_RimP"/>
</dbReference>
<name>A0A371RIW7_9PROT</name>
<gene>
    <name evidence="3 6" type="primary">rimP</name>
    <name evidence="6" type="ORF">DX908_09085</name>
</gene>
<accession>A0A371RIW7</accession>
<dbReference type="CDD" id="cd01734">
    <property type="entry name" value="YlxS_C"/>
    <property type="match status" value="1"/>
</dbReference>
<feature type="domain" description="Ribosome maturation factor RimP C-terminal" evidence="5">
    <location>
        <begin position="92"/>
        <end position="158"/>
    </location>
</feature>
<evidence type="ECO:0000259" key="4">
    <source>
        <dbReference type="Pfam" id="PF02576"/>
    </source>
</evidence>
<dbReference type="Gene3D" id="3.30.300.70">
    <property type="entry name" value="RimP-like superfamily, N-terminal"/>
    <property type="match status" value="1"/>
</dbReference>
<dbReference type="PANTHER" id="PTHR33867">
    <property type="entry name" value="RIBOSOME MATURATION FACTOR RIMP"/>
    <property type="match status" value="1"/>
</dbReference>
<sequence>MEYKRVVTPLETKLEALIAPIVEATGFELVRLRLTGSQTKTVQIMAERPDGTMTAENCATLSRAISAMLEEADPISDKYILEVSSPGIDRPLTRLKDYERWEGFEAKIELRQAVENQKRFRGILAGIEGEDVCIDLEGEEDTALIPYSLISSGKLLLTDELVTESLRRAKAAGKEVDDGE</sequence>
<dbReference type="InterPro" id="IPR035956">
    <property type="entry name" value="RimP_N_sf"/>
</dbReference>
<dbReference type="Pfam" id="PF02576">
    <property type="entry name" value="RimP_N"/>
    <property type="match status" value="1"/>
</dbReference>
<keyword evidence="2 3" id="KW-0690">Ribosome biogenesis</keyword>
<feature type="domain" description="Ribosome maturation factor RimP N-terminal" evidence="4">
    <location>
        <begin position="17"/>
        <end position="89"/>
    </location>
</feature>
<organism evidence="6 7">
    <name type="scientific">Parvularcula marina</name>
    <dbReference type="NCBI Taxonomy" id="2292771"/>
    <lineage>
        <taxon>Bacteria</taxon>
        <taxon>Pseudomonadati</taxon>
        <taxon>Pseudomonadota</taxon>
        <taxon>Alphaproteobacteria</taxon>
        <taxon>Parvularculales</taxon>
        <taxon>Parvularculaceae</taxon>
        <taxon>Parvularcula</taxon>
    </lineage>
</organism>
<comment type="function">
    <text evidence="3">Required for maturation of 30S ribosomal subunits.</text>
</comment>
<dbReference type="InterPro" id="IPR028989">
    <property type="entry name" value="RimP_N"/>
</dbReference>
<evidence type="ECO:0000259" key="5">
    <source>
        <dbReference type="Pfam" id="PF17384"/>
    </source>
</evidence>
<dbReference type="SUPFAM" id="SSF74942">
    <property type="entry name" value="YhbC-like, C-terminal domain"/>
    <property type="match status" value="1"/>
</dbReference>
<dbReference type="Gene3D" id="2.30.30.180">
    <property type="entry name" value="Ribosome maturation factor RimP, C-terminal domain"/>
    <property type="match status" value="1"/>
</dbReference>
<evidence type="ECO:0000256" key="3">
    <source>
        <dbReference type="HAMAP-Rule" id="MF_01077"/>
    </source>
</evidence>
<dbReference type="InterPro" id="IPR036847">
    <property type="entry name" value="RimP_C_sf"/>
</dbReference>
<dbReference type="EMBL" id="QUQO01000001">
    <property type="protein sequence ID" value="RFB05396.1"/>
    <property type="molecule type" value="Genomic_DNA"/>
</dbReference>
<comment type="subcellular location">
    <subcellularLocation>
        <location evidence="3">Cytoplasm</location>
    </subcellularLocation>
</comment>
<dbReference type="FunCoup" id="A0A371RIW7">
    <property type="interactions" value="331"/>
</dbReference>
<proteinExistence type="inferred from homology"/>
<keyword evidence="1 3" id="KW-0963">Cytoplasm</keyword>
<dbReference type="AlphaFoldDB" id="A0A371RIW7"/>
<dbReference type="PANTHER" id="PTHR33867:SF1">
    <property type="entry name" value="RIBOSOME MATURATION FACTOR RIMP"/>
    <property type="match status" value="1"/>
</dbReference>